<feature type="compositionally biased region" description="Basic residues" evidence="1">
    <location>
        <begin position="475"/>
        <end position="488"/>
    </location>
</feature>
<reference evidence="2" key="1">
    <citation type="submission" date="2021-01" db="EMBL/GenBank/DDBJ databases">
        <authorList>
            <person name="Corre E."/>
            <person name="Pelletier E."/>
            <person name="Niang G."/>
            <person name="Scheremetjew M."/>
            <person name="Finn R."/>
            <person name="Kale V."/>
            <person name="Holt S."/>
            <person name="Cochrane G."/>
            <person name="Meng A."/>
            <person name="Brown T."/>
            <person name="Cohen L."/>
        </authorList>
    </citation>
    <scope>NUCLEOTIDE SEQUENCE</scope>
    <source>
        <strain evidence="2">10249 10 AB</strain>
    </source>
</reference>
<sequence length="526" mass="56431">MVAGDDSGGVDEQLKGLVTLLQSVGIDGVESSVLVEQQKRMSKRNPKRKGKSSKNAVANNAATTTTSDAQILEIIKKLQQAQSDSPEILEALKNPQLLALATLAAQKQTIQGQGRSSTRGQTKPKKSGAPSLDDVIDDDDDQYPKIGPGYSDEVSCISDISTPTVMTHQKVADEENYREVKGGPGALPPMHSMLGTPGEPVAGARPTRSSRAAIGRIGLGAPTAAGRTKNMVGQVRPLPSRRVVPTKTGRRGAAAQRRLNYQMAMSKLESTGFGKKPAPTVSPPESPGSSSNNNTSEDKKIKKTSGKTTPGTKSIESGSAGSGGSGSGSGRRKSSSAVDKKNKSNEKDIDWGMTDEKGWPTLEEDGDKTSKTTLDLVVDDNGFLSENAFSPTVKPKKSHRRKRSEKPSIGRSSENSEKPSIGRSSEHSKPSIGRSSENSEKPSSGRSSESSGSKSKKKSSREDDEGSSSKERSSSKTRKSQHRVRKHREKDAQHERRSINRVRRLRSKSTGKSPIRRSTRRPSLRT</sequence>
<organism evidence="2">
    <name type="scientific">Pseudo-nitzschia australis</name>
    <dbReference type="NCBI Taxonomy" id="44445"/>
    <lineage>
        <taxon>Eukaryota</taxon>
        <taxon>Sar</taxon>
        <taxon>Stramenopiles</taxon>
        <taxon>Ochrophyta</taxon>
        <taxon>Bacillariophyta</taxon>
        <taxon>Bacillariophyceae</taxon>
        <taxon>Bacillariophycidae</taxon>
        <taxon>Bacillariales</taxon>
        <taxon>Bacillariaceae</taxon>
        <taxon>Pseudo-nitzschia</taxon>
    </lineage>
</organism>
<dbReference type="EMBL" id="HBIX01029698">
    <property type="protein sequence ID" value="CAE0727132.1"/>
    <property type="molecule type" value="Transcribed_RNA"/>
</dbReference>
<feature type="compositionally biased region" description="Basic and acidic residues" evidence="1">
    <location>
        <begin position="338"/>
        <end position="358"/>
    </location>
</feature>
<gene>
    <name evidence="2" type="ORF">PAUS00366_LOCUS19892</name>
</gene>
<protein>
    <submittedName>
        <fullName evidence="2">Uncharacterized protein</fullName>
    </submittedName>
</protein>
<feature type="region of interest" description="Disordered" evidence="1">
    <location>
        <begin position="242"/>
        <end position="526"/>
    </location>
</feature>
<feature type="region of interest" description="Disordered" evidence="1">
    <location>
        <begin position="109"/>
        <end position="154"/>
    </location>
</feature>
<name>A0A7S4AU50_9STRA</name>
<feature type="region of interest" description="Disordered" evidence="1">
    <location>
        <begin position="35"/>
        <end position="63"/>
    </location>
</feature>
<feature type="compositionally biased region" description="Polar residues" evidence="1">
    <location>
        <begin position="112"/>
        <end position="121"/>
    </location>
</feature>
<feature type="compositionally biased region" description="Basic and acidic residues" evidence="1">
    <location>
        <begin position="489"/>
        <end position="498"/>
    </location>
</feature>
<accession>A0A7S4AU50</accession>
<feature type="compositionally biased region" description="Low complexity" evidence="1">
    <location>
        <begin position="306"/>
        <end position="319"/>
    </location>
</feature>
<feature type="compositionally biased region" description="Basic residues" evidence="1">
    <location>
        <begin position="394"/>
        <end position="404"/>
    </location>
</feature>
<evidence type="ECO:0000256" key="1">
    <source>
        <dbReference type="SAM" id="MobiDB-lite"/>
    </source>
</evidence>
<dbReference type="AlphaFoldDB" id="A0A7S4AU50"/>
<evidence type="ECO:0000313" key="2">
    <source>
        <dbReference type="EMBL" id="CAE0727132.1"/>
    </source>
</evidence>
<feature type="compositionally biased region" description="Basic residues" evidence="1">
    <location>
        <begin position="499"/>
        <end position="526"/>
    </location>
</feature>
<feature type="compositionally biased region" description="Gly residues" evidence="1">
    <location>
        <begin position="320"/>
        <end position="329"/>
    </location>
</feature>
<proteinExistence type="predicted"/>
<feature type="compositionally biased region" description="Basic residues" evidence="1">
    <location>
        <begin position="40"/>
        <end position="52"/>
    </location>
</feature>
<feature type="compositionally biased region" description="Low complexity" evidence="1">
    <location>
        <begin position="433"/>
        <end position="453"/>
    </location>
</feature>